<keyword evidence="1" id="KW-0056">Arginine metabolism</keyword>
<dbReference type="PANTHER" id="PTHR30420:SF1">
    <property type="entry name" value="ARGININE N-SUCCINYLTRANSFERASE"/>
    <property type="match status" value="1"/>
</dbReference>
<dbReference type="AlphaFoldDB" id="A0A2S9H4E8"/>
<proteinExistence type="predicted"/>
<evidence type="ECO:0000256" key="1">
    <source>
        <dbReference type="ARBA" id="ARBA00022503"/>
    </source>
</evidence>
<dbReference type="NCBIfam" id="TIGR03244">
    <property type="entry name" value="arg_catab_AstA"/>
    <property type="match status" value="1"/>
</dbReference>
<dbReference type="OrthoDB" id="21121at2"/>
<dbReference type="Gene3D" id="2.40.40.20">
    <property type="match status" value="1"/>
</dbReference>
<dbReference type="SUPFAM" id="SSF55729">
    <property type="entry name" value="Acyl-CoA N-acyltransferases (Nat)"/>
    <property type="match status" value="1"/>
</dbReference>
<organism evidence="4 5">
    <name type="scientific">Solimicrobium silvestre</name>
    <dbReference type="NCBI Taxonomy" id="2099400"/>
    <lineage>
        <taxon>Bacteria</taxon>
        <taxon>Pseudomonadati</taxon>
        <taxon>Pseudomonadota</taxon>
        <taxon>Betaproteobacteria</taxon>
        <taxon>Burkholderiales</taxon>
        <taxon>Oxalobacteraceae</taxon>
        <taxon>Solimicrobium</taxon>
    </lineage>
</organism>
<dbReference type="InterPro" id="IPR007041">
    <property type="entry name" value="Arg_succinylTrfase_AstA/AruG"/>
</dbReference>
<evidence type="ECO:0000313" key="5">
    <source>
        <dbReference type="Proteomes" id="UP000237839"/>
    </source>
</evidence>
<dbReference type="InterPro" id="IPR016181">
    <property type="entry name" value="Acyl_CoA_acyltransferase"/>
</dbReference>
<gene>
    <name evidence="4" type="ORF">S2091_0006</name>
</gene>
<evidence type="ECO:0000313" key="4">
    <source>
        <dbReference type="EMBL" id="PRC94811.1"/>
    </source>
</evidence>
<dbReference type="GO" id="GO:0006527">
    <property type="term" value="P:L-arginine catabolic process"/>
    <property type="evidence" value="ECO:0007669"/>
    <property type="project" value="InterPro"/>
</dbReference>
<accession>A0A2S9H4E8</accession>
<evidence type="ECO:0000256" key="2">
    <source>
        <dbReference type="ARBA" id="ARBA00022679"/>
    </source>
</evidence>
<keyword evidence="2 4" id="KW-0808">Transferase</keyword>
<reference evidence="4 5" key="1">
    <citation type="submission" date="2018-02" db="EMBL/GenBank/DDBJ databases">
        <title>Solimicrobium silvestre gen. nov., sp. nov., isolated from alpine forest soil.</title>
        <authorList>
            <person name="Margesin R."/>
            <person name="Albuquerque L."/>
            <person name="Zhang D.-C."/>
            <person name="Froufe H.J.C."/>
            <person name="Severino R."/>
            <person name="Roxo I."/>
            <person name="Egas C."/>
            <person name="Da Costa M.S."/>
        </authorList>
    </citation>
    <scope>NUCLEOTIDE SEQUENCE [LARGE SCALE GENOMIC DNA]</scope>
    <source>
        <strain evidence="4 5">S20-91</strain>
    </source>
</reference>
<dbReference type="RefSeq" id="WP_105529739.1">
    <property type="nucleotide sequence ID" value="NZ_PUGF01000001.1"/>
</dbReference>
<comment type="caution">
    <text evidence="4">The sequence shown here is derived from an EMBL/GenBank/DDBJ whole genome shotgun (WGS) entry which is preliminary data.</text>
</comment>
<sequence>MIVVRAIKKDDLDGLMYLATQVGDGMTTLKPDTEMLSNRIAVACASFAEQIPPEQRDYLFVLEDTDNGKIIGVSAIKSAVGLDEPFYNYRIGTLVHSSKELNVYSRMDTLYLSNDLTGCAELCSLFLHPDYRNNNNGRLLSKCRFLFIAQFPHLFSEKLIAELRGFQYPDGSSPFWDNLGRHFFKMDFNRADDISSLGKKSFIAELMPRHPLYVAYLPKVAQDVIGQVHVDTAPARRLLEQEGLYYEGFVDIFDAGPVLQARVNELRSVRLSELLEVVDCSAALLSDPAAAEPMLVANTSIQDYRIIVSDLLPHHGQLQLTLEQQQVLGCSVKSQVRAMPLNAKNEAKNEVRKIGENYNEP</sequence>
<name>A0A2S9H4E8_9BURK</name>
<dbReference type="PANTHER" id="PTHR30420">
    <property type="entry name" value="N-SUCCINYLARGININE DIHYDROLASE"/>
    <property type="match status" value="1"/>
</dbReference>
<dbReference type="NCBIfam" id="TIGR03243">
    <property type="entry name" value="arg_catab_AOST"/>
    <property type="match status" value="1"/>
</dbReference>
<dbReference type="EMBL" id="PUGF01000001">
    <property type="protein sequence ID" value="PRC94811.1"/>
    <property type="molecule type" value="Genomic_DNA"/>
</dbReference>
<keyword evidence="3" id="KW-0012">Acyltransferase</keyword>
<dbReference type="Pfam" id="PF04958">
    <property type="entry name" value="AstA"/>
    <property type="match status" value="1"/>
</dbReference>
<protein>
    <submittedName>
        <fullName evidence="4">Arginine N-succinyltransferase</fullName>
    </submittedName>
</protein>
<keyword evidence="5" id="KW-1185">Reference proteome</keyword>
<dbReference type="Proteomes" id="UP000237839">
    <property type="component" value="Unassembled WGS sequence"/>
</dbReference>
<evidence type="ECO:0000256" key="3">
    <source>
        <dbReference type="ARBA" id="ARBA00023315"/>
    </source>
</evidence>
<dbReference type="GO" id="GO:0008791">
    <property type="term" value="F:arginine N-succinyltransferase activity"/>
    <property type="evidence" value="ECO:0007669"/>
    <property type="project" value="InterPro"/>
</dbReference>
<dbReference type="InterPro" id="IPR017650">
    <property type="entry name" value="Arginine_N-succinylTrfase"/>
</dbReference>